<name>A0A7W3V0T6_9GAMM</name>
<gene>
    <name evidence="1" type="ORF">H4O09_10200</name>
</gene>
<proteinExistence type="predicted"/>
<organism evidence="1 2">
    <name type="scientific">Stenotrophomonas koreensis</name>
    <dbReference type="NCBI Taxonomy" id="266128"/>
    <lineage>
        <taxon>Bacteria</taxon>
        <taxon>Pseudomonadati</taxon>
        <taxon>Pseudomonadota</taxon>
        <taxon>Gammaproteobacteria</taxon>
        <taxon>Lysobacterales</taxon>
        <taxon>Lysobacteraceae</taxon>
        <taxon>Stenotrophomonas</taxon>
    </lineage>
</organism>
<dbReference type="RefSeq" id="WP_182622450.1">
    <property type="nucleotide sequence ID" value="NZ_JACIUV010000004.1"/>
</dbReference>
<dbReference type="EMBL" id="JACIUV010000004">
    <property type="protein sequence ID" value="MBB1117418.1"/>
    <property type="molecule type" value="Genomic_DNA"/>
</dbReference>
<dbReference type="Proteomes" id="UP000550609">
    <property type="component" value="Unassembled WGS sequence"/>
</dbReference>
<evidence type="ECO:0000313" key="2">
    <source>
        <dbReference type="Proteomes" id="UP000550609"/>
    </source>
</evidence>
<accession>A0A7W3V0T6</accession>
<evidence type="ECO:0000313" key="1">
    <source>
        <dbReference type="EMBL" id="MBB1117418.1"/>
    </source>
</evidence>
<comment type="caution">
    <text evidence="1">The sequence shown here is derived from an EMBL/GenBank/DDBJ whole genome shotgun (WGS) entry which is preliminary data.</text>
</comment>
<dbReference type="AlphaFoldDB" id="A0A7W3V0T6"/>
<protein>
    <recommendedName>
        <fullName evidence="3">DUF3108 domain-containing protein</fullName>
    </recommendedName>
</protein>
<evidence type="ECO:0008006" key="3">
    <source>
        <dbReference type="Google" id="ProtNLM"/>
    </source>
</evidence>
<reference evidence="1 2" key="1">
    <citation type="submission" date="2020-08" db="EMBL/GenBank/DDBJ databases">
        <title>Stenotrophomonas sp. W1S232.</title>
        <authorList>
            <person name="Deng Y."/>
        </authorList>
    </citation>
    <scope>NUCLEOTIDE SEQUENCE [LARGE SCALE GENOMIC DNA]</scope>
    <source>
        <strain evidence="1 2">W1S232</strain>
    </source>
</reference>
<sequence>MSGVARSITGTIAYTSNQAHRLGAERGRESFRLDIHRDGSRVLAAHCEIDDAPAVVRDVNLRVDADNLPRECFVRIAVGGQFRGSGWFAFNGLQAECESTTTIEGRVSQRYALDTPLRAFGNHAIINDGYAMSLYDLSQGPGKQTFFMLLSSPDHRGATGPMLFPVQLAIEYVGEQDITVQAGTFRARHFRILDVGMPEEHPDYDLWVTADTHYTLLRATVTGYMQTAYELSSYQVVEHAPC</sequence>